<protein>
    <recommendedName>
        <fullName evidence="5">NAD-binding protein</fullName>
    </recommendedName>
</protein>
<reference evidence="3 4" key="1">
    <citation type="journal article" date="2020" name="ISME J.">
        <title>Uncovering the hidden diversity of litter-decomposition mechanisms in mushroom-forming fungi.</title>
        <authorList>
            <person name="Floudas D."/>
            <person name="Bentzer J."/>
            <person name="Ahren D."/>
            <person name="Johansson T."/>
            <person name="Persson P."/>
            <person name="Tunlid A."/>
        </authorList>
    </citation>
    <scope>NUCLEOTIDE SEQUENCE [LARGE SCALE GENOMIC DNA]</scope>
    <source>
        <strain evidence="3 4">CBS 146.42</strain>
    </source>
</reference>
<evidence type="ECO:0000313" key="3">
    <source>
        <dbReference type="EMBL" id="KAF5349246.1"/>
    </source>
</evidence>
<dbReference type="PRINTS" id="PR00081">
    <property type="entry name" value="GDHRDH"/>
</dbReference>
<dbReference type="Proteomes" id="UP000559027">
    <property type="component" value="Unassembled WGS sequence"/>
</dbReference>
<keyword evidence="4" id="KW-1185">Reference proteome</keyword>
<keyword evidence="2" id="KW-0521">NADP</keyword>
<accession>A0A8H5CY30</accession>
<dbReference type="InterPro" id="IPR020904">
    <property type="entry name" value="Sc_DH/Rdtase_CS"/>
</dbReference>
<dbReference type="Pfam" id="PF13561">
    <property type="entry name" value="adh_short_C2"/>
    <property type="match status" value="1"/>
</dbReference>
<evidence type="ECO:0000313" key="4">
    <source>
        <dbReference type="Proteomes" id="UP000559027"/>
    </source>
</evidence>
<dbReference type="EMBL" id="JAACJO010000017">
    <property type="protein sequence ID" value="KAF5349246.1"/>
    <property type="molecule type" value="Genomic_DNA"/>
</dbReference>
<evidence type="ECO:0000256" key="2">
    <source>
        <dbReference type="ARBA" id="ARBA00022857"/>
    </source>
</evidence>
<dbReference type="OrthoDB" id="498125at2759"/>
<gene>
    <name evidence="3" type="ORF">D9756_009478</name>
</gene>
<organism evidence="3 4">
    <name type="scientific">Leucocoprinus leucothites</name>
    <dbReference type="NCBI Taxonomy" id="201217"/>
    <lineage>
        <taxon>Eukaryota</taxon>
        <taxon>Fungi</taxon>
        <taxon>Dikarya</taxon>
        <taxon>Basidiomycota</taxon>
        <taxon>Agaricomycotina</taxon>
        <taxon>Agaricomycetes</taxon>
        <taxon>Agaricomycetidae</taxon>
        <taxon>Agaricales</taxon>
        <taxon>Agaricineae</taxon>
        <taxon>Agaricaceae</taxon>
        <taxon>Leucocoprinus</taxon>
    </lineage>
</organism>
<evidence type="ECO:0008006" key="5">
    <source>
        <dbReference type="Google" id="ProtNLM"/>
    </source>
</evidence>
<dbReference type="PANTHER" id="PTHR42760">
    <property type="entry name" value="SHORT-CHAIN DEHYDROGENASES/REDUCTASES FAMILY MEMBER"/>
    <property type="match status" value="1"/>
</dbReference>
<dbReference type="GO" id="GO:0016616">
    <property type="term" value="F:oxidoreductase activity, acting on the CH-OH group of donors, NAD or NADP as acceptor"/>
    <property type="evidence" value="ECO:0007669"/>
    <property type="project" value="TreeGrafter"/>
</dbReference>
<dbReference type="PANTHER" id="PTHR42760:SF121">
    <property type="entry name" value="3-OXOACYL-(ACYL-CARRIER-PROTEIN) REDUCTASE"/>
    <property type="match status" value="1"/>
</dbReference>
<dbReference type="FunFam" id="3.40.50.720:FF:000084">
    <property type="entry name" value="Short-chain dehydrogenase reductase"/>
    <property type="match status" value="1"/>
</dbReference>
<dbReference type="SUPFAM" id="SSF51735">
    <property type="entry name" value="NAD(P)-binding Rossmann-fold domains"/>
    <property type="match status" value="1"/>
</dbReference>
<dbReference type="Gene3D" id="3.40.50.720">
    <property type="entry name" value="NAD(P)-binding Rossmann-like Domain"/>
    <property type="match status" value="1"/>
</dbReference>
<dbReference type="GO" id="GO:0048038">
    <property type="term" value="F:quinone binding"/>
    <property type="evidence" value="ECO:0007669"/>
    <property type="project" value="TreeGrafter"/>
</dbReference>
<dbReference type="PROSITE" id="PS00061">
    <property type="entry name" value="ADH_SHORT"/>
    <property type="match status" value="1"/>
</dbReference>
<dbReference type="PRINTS" id="PR00080">
    <property type="entry name" value="SDRFAMILY"/>
</dbReference>
<sequence length="251" mass="26420">MALRVALVTGASRGIGEAIARRLVKDGFDVALNDLPSQMPALEALHQEFATSGRRAYIIAADVSQEKEVAKMVKDTIKALGGLDVMVANAGIARITPSETLGNVEVWDQIMAVNARGVYLCYKHAAEAMIAQGRGGRIIGAASVASKQGMGFASAYSASKFAIRGLTQSAAQELGKHGITVNAYAPGPIETPLLQTLGLDPAALEALHRREAEKTVIGRTGRPEEVAHIVSYLASEGSSFTTGQTVTPIFF</sequence>
<dbReference type="AlphaFoldDB" id="A0A8H5CY30"/>
<dbReference type="InterPro" id="IPR036291">
    <property type="entry name" value="NAD(P)-bd_dom_sf"/>
</dbReference>
<dbReference type="GO" id="GO:0006633">
    <property type="term" value="P:fatty acid biosynthetic process"/>
    <property type="evidence" value="ECO:0007669"/>
    <property type="project" value="TreeGrafter"/>
</dbReference>
<evidence type="ECO:0000256" key="1">
    <source>
        <dbReference type="ARBA" id="ARBA00006484"/>
    </source>
</evidence>
<proteinExistence type="inferred from homology"/>
<comment type="similarity">
    <text evidence="1">Belongs to the short-chain dehydrogenases/reductases (SDR) family.</text>
</comment>
<name>A0A8H5CY30_9AGAR</name>
<comment type="caution">
    <text evidence="3">The sequence shown here is derived from an EMBL/GenBank/DDBJ whole genome shotgun (WGS) entry which is preliminary data.</text>
</comment>
<dbReference type="InterPro" id="IPR002347">
    <property type="entry name" value="SDR_fam"/>
</dbReference>